<reference evidence="1" key="1">
    <citation type="submission" date="2020-06" db="EMBL/GenBank/DDBJ databases">
        <title>Novel chitinolytic bacterium.</title>
        <authorList>
            <person name="Ungkulpasvich U."/>
            <person name="Kosugi A."/>
            <person name="Uke A."/>
        </authorList>
    </citation>
    <scope>NUCLEOTIDE SEQUENCE</scope>
    <source>
        <strain evidence="1">UUS1-1</strain>
    </source>
</reference>
<evidence type="ECO:0000313" key="2">
    <source>
        <dbReference type="Proteomes" id="UP000657177"/>
    </source>
</evidence>
<organism evidence="1 2">
    <name type="scientific">Capillibacterium thermochitinicola</name>
    <dbReference type="NCBI Taxonomy" id="2699427"/>
    <lineage>
        <taxon>Bacteria</taxon>
        <taxon>Bacillati</taxon>
        <taxon>Bacillota</taxon>
        <taxon>Capillibacterium</taxon>
    </lineage>
</organism>
<dbReference type="RefSeq" id="WP_181340600.1">
    <property type="nucleotide sequence ID" value="NZ_JAAKDE010000064.1"/>
</dbReference>
<protein>
    <submittedName>
        <fullName evidence="1">YdeI/OmpD-associated family protein</fullName>
    </submittedName>
</protein>
<dbReference type="Pfam" id="PF13376">
    <property type="entry name" value="OmdA"/>
    <property type="match status" value="1"/>
</dbReference>
<name>A0A8J6I1R8_9FIRM</name>
<comment type="caution">
    <text evidence="1">The sequence shown here is derived from an EMBL/GenBank/DDBJ whole genome shotgun (WGS) entry which is preliminary data.</text>
</comment>
<proteinExistence type="predicted"/>
<gene>
    <name evidence="1" type="ORF">G5B42_11440</name>
</gene>
<dbReference type="EMBL" id="JAAKDE010000064">
    <property type="protein sequence ID" value="MBA2134140.1"/>
    <property type="molecule type" value="Genomic_DNA"/>
</dbReference>
<evidence type="ECO:0000313" key="1">
    <source>
        <dbReference type="EMBL" id="MBA2134140.1"/>
    </source>
</evidence>
<accession>A0A8J6I1R8</accession>
<sequence length="80" mass="9690">MDTSRLKRKINPMPKDVEERLVGENLMEAYRKRPPYQQNDYLGWILQAKKPETREKRIAQMLEELRSGDKYMGMDYRAKR</sequence>
<dbReference type="Proteomes" id="UP000657177">
    <property type="component" value="Unassembled WGS sequence"/>
</dbReference>
<keyword evidence="2" id="KW-1185">Reference proteome</keyword>
<dbReference type="AlphaFoldDB" id="A0A8J6I1R8"/>